<proteinExistence type="predicted"/>
<accession>A0A318E1S0</accession>
<keyword evidence="4" id="KW-1185">Reference proteome</keyword>
<dbReference type="InterPro" id="IPR014717">
    <property type="entry name" value="Transl_elong_EF1B/ribsomal_bS6"/>
</dbReference>
<dbReference type="Gene3D" id="3.30.70.60">
    <property type="match status" value="1"/>
</dbReference>
<dbReference type="Gene3D" id="1.10.287.540">
    <property type="entry name" value="Helix hairpin bin"/>
    <property type="match status" value="1"/>
</dbReference>
<comment type="caution">
    <text evidence="3">The sequence shown here is derived from an EMBL/GenBank/DDBJ whole genome shotgun (WGS) entry which is preliminary data.</text>
</comment>
<dbReference type="Pfam" id="PF04350">
    <property type="entry name" value="PilO"/>
    <property type="match status" value="1"/>
</dbReference>
<feature type="transmembrane region" description="Helical" evidence="2">
    <location>
        <begin position="24"/>
        <end position="46"/>
    </location>
</feature>
<dbReference type="OrthoDB" id="9802133at2"/>
<dbReference type="GO" id="GO:0043107">
    <property type="term" value="P:type IV pilus-dependent motility"/>
    <property type="evidence" value="ECO:0007669"/>
    <property type="project" value="InterPro"/>
</dbReference>
<protein>
    <submittedName>
        <fullName evidence="3">Type IV pilus assembly protein PilO</fullName>
    </submittedName>
</protein>
<reference evidence="3 4" key="1">
    <citation type="submission" date="2018-04" db="EMBL/GenBank/DDBJ databases">
        <title>Genomic Encyclopedia of Type Strains, Phase IV (KMG-IV): sequencing the most valuable type-strain genomes for metagenomic binning, comparative biology and taxonomic classification.</title>
        <authorList>
            <person name="Goeker M."/>
        </authorList>
    </citation>
    <scope>NUCLEOTIDE SEQUENCE [LARGE SCALE GENOMIC DNA]</scope>
    <source>
        <strain evidence="3 4">DSM 104150</strain>
    </source>
</reference>
<sequence length="221" mass="24808">MNAQEIIQQLQTLDAQNPGAWPRWVRIAAVILTGVVLFVAGIWFVIRPVYEQVQTAKTQEQTLFQELDTKQKKVAAIDAYREQLKEMERQFGDMLKQLPSRAEVANLLNDISQKRVEASLEEELFQPTGEVPKEFYAAIPNKIVVVGDYHEMGNFVSAVAALPRIVTIEDVEIKGAAGNSRNAPVVGPTTLRMTATAQTYRYLDDEEIEAAKPKKPAGRRR</sequence>
<feature type="coiled-coil region" evidence="1">
    <location>
        <begin position="70"/>
        <end position="97"/>
    </location>
</feature>
<dbReference type="InterPro" id="IPR007445">
    <property type="entry name" value="PilO"/>
</dbReference>
<evidence type="ECO:0000313" key="4">
    <source>
        <dbReference type="Proteomes" id="UP000248330"/>
    </source>
</evidence>
<keyword evidence="2" id="KW-1133">Transmembrane helix</keyword>
<gene>
    <name evidence="3" type="ORF">C8D93_11132</name>
</gene>
<name>A0A318E1S0_9GAMM</name>
<dbReference type="EMBL" id="QICN01000011">
    <property type="protein sequence ID" value="PXV64860.1"/>
    <property type="molecule type" value="Genomic_DNA"/>
</dbReference>
<evidence type="ECO:0000256" key="1">
    <source>
        <dbReference type="SAM" id="Coils"/>
    </source>
</evidence>
<keyword evidence="2" id="KW-0472">Membrane</keyword>
<keyword evidence="2" id="KW-0812">Transmembrane</keyword>
<dbReference type="PANTHER" id="PTHR39555">
    <property type="entry name" value="FIMBRIAL ASSEMBLY PROTEIN PILO-LIKE PROTEIN-RELATED"/>
    <property type="match status" value="1"/>
</dbReference>
<dbReference type="PIRSF" id="PIRSF016482">
    <property type="entry name" value="PilO"/>
    <property type="match status" value="1"/>
</dbReference>
<dbReference type="PANTHER" id="PTHR39555:SF1">
    <property type="entry name" value="TYPE IV PILUS INNER MEMBRANE COMPONENT PILO"/>
    <property type="match status" value="1"/>
</dbReference>
<dbReference type="RefSeq" id="WP_110266410.1">
    <property type="nucleotide sequence ID" value="NZ_CAKZQT010000005.1"/>
</dbReference>
<keyword evidence="1" id="KW-0175">Coiled coil</keyword>
<organism evidence="3 4">
    <name type="scientific">Sinimarinibacterium flocculans</name>
    <dbReference type="NCBI Taxonomy" id="985250"/>
    <lineage>
        <taxon>Bacteria</taxon>
        <taxon>Pseudomonadati</taxon>
        <taxon>Pseudomonadota</taxon>
        <taxon>Gammaproteobacteria</taxon>
        <taxon>Nevskiales</taxon>
        <taxon>Nevskiaceae</taxon>
        <taxon>Sinimarinibacterium</taxon>
    </lineage>
</organism>
<evidence type="ECO:0000256" key="2">
    <source>
        <dbReference type="SAM" id="Phobius"/>
    </source>
</evidence>
<evidence type="ECO:0000313" key="3">
    <source>
        <dbReference type="EMBL" id="PXV64860.1"/>
    </source>
</evidence>
<dbReference type="GO" id="GO:0043683">
    <property type="term" value="P:type IV pilus assembly"/>
    <property type="evidence" value="ECO:0007669"/>
    <property type="project" value="InterPro"/>
</dbReference>
<dbReference type="AlphaFoldDB" id="A0A318E1S0"/>
<dbReference type="Proteomes" id="UP000248330">
    <property type="component" value="Unassembled WGS sequence"/>
</dbReference>